<feature type="compositionally biased region" description="Low complexity" evidence="1">
    <location>
        <begin position="512"/>
        <end position="531"/>
    </location>
</feature>
<keyword evidence="2" id="KW-0812">Transmembrane</keyword>
<evidence type="ECO:0000256" key="1">
    <source>
        <dbReference type="SAM" id="MobiDB-lite"/>
    </source>
</evidence>
<accession>A0A4Y7PRA7</accession>
<sequence>MVSNFFVHVIMMVCFIYGAVQIVSDVTGQPSPSTLLRNVVSKLSLGVDRASSMKSVVRLADLKQSASSVDELYTLFATANDSVCVAIPQWYQHRIISRGVFILSTVKVVGGRLEFATLDFSDVLLLGRVSCGACCLIASVAIAFASKSIVTSILSSQPLSIIQRFRKCFEAMASPRREVLRNISLLPSSIKLNFVVPFIIHGIDLLLDAAMTVVIPFTACRQLLSIPLAGNTLSALLLASFVMECALAAFKDKCESCYERLSWRLRTPVASVNATRTVDISTVPPHSESFNDSCTETTEDDSVFNAVPDSHDVISPKRAFNLRINTEFVFTPVRNDSDSTGSPATSISSMAPSYFDSSSISLSGEITPATSISDSSLLLSAAKDDAPGLPAATSAQCEDDIEQSTADTYTHPTSTPETSPSISAPMINDLDLLAPITGTSQHQEATTKSIEERHTRCSASAPLVALVEDDGLGPWTVVEPKRCKRRYRAKFSPVDDSVEECLTLAPQPTRKVTAPSTASSASSSEESSVSTLMRDFSRLSL</sequence>
<feature type="transmembrane region" description="Helical" evidence="2">
    <location>
        <begin position="6"/>
        <end position="27"/>
    </location>
</feature>
<organism evidence="3 4">
    <name type="scientific">Rickenella mellea</name>
    <dbReference type="NCBI Taxonomy" id="50990"/>
    <lineage>
        <taxon>Eukaryota</taxon>
        <taxon>Fungi</taxon>
        <taxon>Dikarya</taxon>
        <taxon>Basidiomycota</taxon>
        <taxon>Agaricomycotina</taxon>
        <taxon>Agaricomycetes</taxon>
        <taxon>Hymenochaetales</taxon>
        <taxon>Rickenellaceae</taxon>
        <taxon>Rickenella</taxon>
    </lineage>
</organism>
<gene>
    <name evidence="3" type="ORF">BD410DRAFT_901486</name>
</gene>
<feature type="region of interest" description="Disordered" evidence="1">
    <location>
        <begin position="388"/>
        <end position="424"/>
    </location>
</feature>
<protein>
    <submittedName>
        <fullName evidence="3">Uncharacterized protein</fullName>
    </submittedName>
</protein>
<dbReference type="VEuPathDB" id="FungiDB:BD410DRAFT_901486"/>
<dbReference type="Proteomes" id="UP000294933">
    <property type="component" value="Unassembled WGS sequence"/>
</dbReference>
<keyword evidence="2" id="KW-0472">Membrane</keyword>
<evidence type="ECO:0000256" key="2">
    <source>
        <dbReference type="SAM" id="Phobius"/>
    </source>
</evidence>
<reference evidence="3 4" key="1">
    <citation type="submission" date="2018-06" db="EMBL/GenBank/DDBJ databases">
        <title>A transcriptomic atlas of mushroom development highlights an independent origin of complex multicellularity.</title>
        <authorList>
            <consortium name="DOE Joint Genome Institute"/>
            <person name="Krizsan K."/>
            <person name="Almasi E."/>
            <person name="Merenyi Z."/>
            <person name="Sahu N."/>
            <person name="Viragh M."/>
            <person name="Koszo T."/>
            <person name="Mondo S."/>
            <person name="Kiss B."/>
            <person name="Balint B."/>
            <person name="Kues U."/>
            <person name="Barry K."/>
            <person name="Hegedus J.C."/>
            <person name="Henrissat B."/>
            <person name="Johnson J."/>
            <person name="Lipzen A."/>
            <person name="Ohm R."/>
            <person name="Nagy I."/>
            <person name="Pangilinan J."/>
            <person name="Yan J."/>
            <person name="Xiong Y."/>
            <person name="Grigoriev I.V."/>
            <person name="Hibbett D.S."/>
            <person name="Nagy L.G."/>
        </authorList>
    </citation>
    <scope>NUCLEOTIDE SEQUENCE [LARGE SCALE GENOMIC DNA]</scope>
    <source>
        <strain evidence="3 4">SZMC22713</strain>
    </source>
</reference>
<keyword evidence="4" id="KW-1185">Reference proteome</keyword>
<evidence type="ECO:0000313" key="4">
    <source>
        <dbReference type="Proteomes" id="UP000294933"/>
    </source>
</evidence>
<dbReference type="AlphaFoldDB" id="A0A4Y7PRA7"/>
<feature type="region of interest" description="Disordered" evidence="1">
    <location>
        <begin position="507"/>
        <end position="541"/>
    </location>
</feature>
<dbReference type="EMBL" id="ML170222">
    <property type="protein sequence ID" value="TDL17392.1"/>
    <property type="molecule type" value="Genomic_DNA"/>
</dbReference>
<feature type="compositionally biased region" description="Low complexity" evidence="1">
    <location>
        <begin position="410"/>
        <end position="424"/>
    </location>
</feature>
<keyword evidence="2" id="KW-1133">Transmembrane helix</keyword>
<proteinExistence type="predicted"/>
<name>A0A4Y7PRA7_9AGAM</name>
<evidence type="ECO:0000313" key="3">
    <source>
        <dbReference type="EMBL" id="TDL17392.1"/>
    </source>
</evidence>